<protein>
    <submittedName>
        <fullName evidence="1">DUF3069 domain-containing protein</fullName>
    </submittedName>
</protein>
<dbReference type="Pfam" id="PF11269">
    <property type="entry name" value="DUF3069"/>
    <property type="match status" value="1"/>
</dbReference>
<accession>A0ABT2FPM4</accession>
<sequence>MSQQTQEYREQAYTAAVNICGTVLPMDKLPEGLREAYDSLFDELLADNTATFEEAWLSLPASATKLMPKAHFHGFFIAAAWLQLSMVGQQLAEKQADSEQELSQQDTDGIYARISKDALRESIRKLKKARTDRRLLNSMREVIGLPA</sequence>
<dbReference type="InterPro" id="IPR023132">
    <property type="entry name" value="Sama2622-like_sf"/>
</dbReference>
<name>A0ABT2FPM4_9GAMM</name>
<organism evidence="1 2">
    <name type="scientific">Shewanella electrica</name>
    <dbReference type="NCBI Taxonomy" id="515560"/>
    <lineage>
        <taxon>Bacteria</taxon>
        <taxon>Pseudomonadati</taxon>
        <taxon>Pseudomonadota</taxon>
        <taxon>Gammaproteobacteria</taxon>
        <taxon>Alteromonadales</taxon>
        <taxon>Shewanellaceae</taxon>
        <taxon>Shewanella</taxon>
    </lineage>
</organism>
<evidence type="ECO:0000313" key="1">
    <source>
        <dbReference type="EMBL" id="MCS4558297.1"/>
    </source>
</evidence>
<proteinExistence type="predicted"/>
<dbReference type="Proteomes" id="UP001201549">
    <property type="component" value="Unassembled WGS sequence"/>
</dbReference>
<dbReference type="Gene3D" id="1.10.3440.10">
    <property type="entry name" value="Sama2622-like"/>
    <property type="match status" value="1"/>
</dbReference>
<dbReference type="SUPFAM" id="SSF158675">
    <property type="entry name" value="Sama2622-like"/>
    <property type="match status" value="1"/>
</dbReference>
<dbReference type="EMBL" id="JAKOGG010000018">
    <property type="protein sequence ID" value="MCS4558297.1"/>
    <property type="molecule type" value="Genomic_DNA"/>
</dbReference>
<keyword evidence="2" id="KW-1185">Reference proteome</keyword>
<evidence type="ECO:0000313" key="2">
    <source>
        <dbReference type="Proteomes" id="UP001201549"/>
    </source>
</evidence>
<gene>
    <name evidence="1" type="ORF">L9G74_17795</name>
</gene>
<comment type="caution">
    <text evidence="1">The sequence shown here is derived from an EMBL/GenBank/DDBJ whole genome shotgun (WGS) entry which is preliminary data.</text>
</comment>
<reference evidence="1 2" key="1">
    <citation type="submission" date="2022-02" db="EMBL/GenBank/DDBJ databases">
        <authorList>
            <person name="Zhuang L."/>
        </authorList>
    </citation>
    <scope>NUCLEOTIDE SEQUENCE [LARGE SCALE GENOMIC DNA]</scope>
    <source>
        <strain evidence="1 2">C32</strain>
    </source>
</reference>
<dbReference type="InterPro" id="IPR021422">
    <property type="entry name" value="DUF3069"/>
</dbReference>
<dbReference type="RefSeq" id="WP_238898112.1">
    <property type="nucleotide sequence ID" value="NZ_JAKOGG010000018.1"/>
</dbReference>
<reference evidence="2" key="2">
    <citation type="submission" date="2023-07" db="EMBL/GenBank/DDBJ databases">
        <title>Shewanella mangrovi sp. nov., an acetaldehyde- degrading bacterium isolated from mangrove sediment.</title>
        <authorList>
            <person name="Liu Y."/>
        </authorList>
    </citation>
    <scope>NUCLEOTIDE SEQUENCE [LARGE SCALE GENOMIC DNA]</scope>
    <source>
        <strain evidence="2">C32</strain>
    </source>
</reference>